<dbReference type="Proteomes" id="UP000694843">
    <property type="component" value="Unplaced"/>
</dbReference>
<evidence type="ECO:0000313" key="5">
    <source>
        <dbReference type="RefSeq" id="XP_018028278.2"/>
    </source>
</evidence>
<reference evidence="5" key="1">
    <citation type="submission" date="2025-08" db="UniProtKB">
        <authorList>
            <consortium name="RefSeq"/>
        </authorList>
    </citation>
    <scope>IDENTIFICATION</scope>
    <source>
        <tissue evidence="5">Whole organism</tissue>
    </source>
</reference>
<dbReference type="PROSITE" id="PS50835">
    <property type="entry name" value="IG_LIKE"/>
    <property type="match status" value="1"/>
</dbReference>
<evidence type="ECO:0000256" key="1">
    <source>
        <dbReference type="SAM" id="Phobius"/>
    </source>
</evidence>
<dbReference type="AlphaFoldDB" id="A0A8B7PPZ2"/>
<keyword evidence="1" id="KW-0812">Transmembrane</keyword>
<keyword evidence="4" id="KW-1185">Reference proteome</keyword>
<accession>A0A8B7PPZ2</accession>
<feature type="transmembrane region" description="Helical" evidence="1">
    <location>
        <begin position="235"/>
        <end position="255"/>
    </location>
</feature>
<keyword evidence="1" id="KW-1133">Transmembrane helix</keyword>
<organism evidence="4 5">
    <name type="scientific">Hyalella azteca</name>
    <name type="common">Amphipod</name>
    <dbReference type="NCBI Taxonomy" id="294128"/>
    <lineage>
        <taxon>Eukaryota</taxon>
        <taxon>Metazoa</taxon>
        <taxon>Ecdysozoa</taxon>
        <taxon>Arthropoda</taxon>
        <taxon>Crustacea</taxon>
        <taxon>Multicrustacea</taxon>
        <taxon>Malacostraca</taxon>
        <taxon>Eumalacostraca</taxon>
        <taxon>Peracarida</taxon>
        <taxon>Amphipoda</taxon>
        <taxon>Senticaudata</taxon>
        <taxon>Talitrida</taxon>
        <taxon>Talitroidea</taxon>
        <taxon>Hyalellidae</taxon>
        <taxon>Hyalella</taxon>
    </lineage>
</organism>
<protein>
    <submittedName>
        <fullName evidence="5">Uncharacterized protein LOC108683473</fullName>
    </submittedName>
</protein>
<feature type="domain" description="Ig-like" evidence="3">
    <location>
        <begin position="45"/>
        <end position="139"/>
    </location>
</feature>
<proteinExistence type="predicted"/>
<feature type="signal peptide" evidence="2">
    <location>
        <begin position="1"/>
        <end position="42"/>
    </location>
</feature>
<name>A0A8B7PPZ2_HYAAZ</name>
<dbReference type="InterPro" id="IPR007110">
    <property type="entry name" value="Ig-like_dom"/>
</dbReference>
<evidence type="ECO:0000256" key="2">
    <source>
        <dbReference type="SAM" id="SignalP"/>
    </source>
</evidence>
<dbReference type="SUPFAM" id="SSF48726">
    <property type="entry name" value="Immunoglobulin"/>
    <property type="match status" value="1"/>
</dbReference>
<gene>
    <name evidence="5" type="primary">LOC108683473</name>
</gene>
<dbReference type="InterPro" id="IPR036179">
    <property type="entry name" value="Ig-like_dom_sf"/>
</dbReference>
<evidence type="ECO:0000313" key="4">
    <source>
        <dbReference type="Proteomes" id="UP000694843"/>
    </source>
</evidence>
<keyword evidence="2" id="KW-0732">Signal</keyword>
<dbReference type="RefSeq" id="XP_018028278.2">
    <property type="nucleotide sequence ID" value="XM_018172789.2"/>
</dbReference>
<keyword evidence="1" id="KW-0472">Membrane</keyword>
<dbReference type="KEGG" id="hazt:108683473"/>
<evidence type="ECO:0000259" key="3">
    <source>
        <dbReference type="PROSITE" id="PS50835"/>
    </source>
</evidence>
<feature type="chain" id="PRO_5037160598" evidence="2">
    <location>
        <begin position="43"/>
        <end position="265"/>
    </location>
</feature>
<sequence length="265" mass="29350">MTRTRREFNSLVEFASNTNNKMMKSLLVAFLLFLSPSHSAQSAFPKMSITKEDGSSVGPSLEMQPGQGMNLTCTIQGYGLSLDLLWYEEGQVLSHQTSIKRSDYVQQQQLEVTYSDDCGRKLTCLYGDEDGVQHSKSTSIKCPGKEISVTMADGTTVLSSNVEVKLGQNLSLVCNMPDHHDLKQLSEDDCDRELTCRNGDSEQWSITLNCQGSPGGHTSATQSARKEVDPCHCTLKMLIGIIVIPILISLIVITAKYSRKIYKRE</sequence>
<dbReference type="GeneID" id="108683473"/>